<protein>
    <submittedName>
        <fullName evidence="3">PA2779 family protein</fullName>
    </submittedName>
</protein>
<gene>
    <name evidence="3" type="ORF">F7Q92_11340</name>
</gene>
<dbReference type="InterPro" id="IPR046735">
    <property type="entry name" value="PA2779-like"/>
</dbReference>
<dbReference type="Pfam" id="PF20332">
    <property type="entry name" value="DUF6627"/>
    <property type="match status" value="1"/>
</dbReference>
<feature type="signal peptide" evidence="2">
    <location>
        <begin position="1"/>
        <end position="32"/>
    </location>
</feature>
<proteinExistence type="predicted"/>
<dbReference type="PIRSF" id="PIRSF029543">
    <property type="entry name" value="UCP029543"/>
    <property type="match status" value="1"/>
</dbReference>
<keyword evidence="1" id="KW-0472">Membrane</keyword>
<dbReference type="NCBIfam" id="NF033919">
    <property type="entry name" value="PA2779_fam"/>
    <property type="match status" value="1"/>
</dbReference>
<evidence type="ECO:0000256" key="2">
    <source>
        <dbReference type="SAM" id="SignalP"/>
    </source>
</evidence>
<feature type="chain" id="PRO_5024917090" evidence="2">
    <location>
        <begin position="33"/>
        <end position="140"/>
    </location>
</feature>
<reference evidence="3 4" key="1">
    <citation type="submission" date="2019-09" db="EMBL/GenBank/DDBJ databases">
        <title>Draft genome sequences of 48 bacterial type strains from the CCUG.</title>
        <authorList>
            <person name="Tunovic T."/>
            <person name="Pineiro-Iglesias B."/>
            <person name="Unosson C."/>
            <person name="Inganas E."/>
            <person name="Ohlen M."/>
            <person name="Cardew S."/>
            <person name="Jensie-Markopoulos S."/>
            <person name="Salva-Serra F."/>
            <person name="Jaen-Luchoro D."/>
            <person name="Karlsson R."/>
            <person name="Svensson-Stadler L."/>
            <person name="Chun J."/>
            <person name="Moore E."/>
        </authorList>
    </citation>
    <scope>NUCLEOTIDE SEQUENCE [LARGE SCALE GENOMIC DNA]</scope>
    <source>
        <strain evidence="3 4">CCUG 30977</strain>
    </source>
</reference>
<keyword evidence="4" id="KW-1185">Reference proteome</keyword>
<dbReference type="OrthoDB" id="7651521at2"/>
<accession>A0A643FC05</accession>
<evidence type="ECO:0000313" key="4">
    <source>
        <dbReference type="Proteomes" id="UP000430120"/>
    </source>
</evidence>
<comment type="caution">
    <text evidence="3">The sequence shown here is derived from an EMBL/GenBank/DDBJ whole genome shotgun (WGS) entry which is preliminary data.</text>
</comment>
<evidence type="ECO:0000313" key="3">
    <source>
        <dbReference type="EMBL" id="KAB0581557.1"/>
    </source>
</evidence>
<sequence length="140" mass="14580">MSVTARSRSSRWLSLVLAASLSYAGMLQGAQAALIGTDAVAAAQAPASRSGAESRALLNQALDRADVVQALQDRGVDPAEARARVAALSDAQAQWMASQIDQAPAAGSDILGVLVFLFVLLLITDILGLTKVFPFTRSAR</sequence>
<dbReference type="RefSeq" id="WP_151124259.1">
    <property type="nucleotide sequence ID" value="NZ_CP088081.1"/>
</dbReference>
<organism evidence="3 4">
    <name type="scientific">Ideonella dechloratans</name>
    <dbReference type="NCBI Taxonomy" id="36863"/>
    <lineage>
        <taxon>Bacteria</taxon>
        <taxon>Pseudomonadati</taxon>
        <taxon>Pseudomonadota</taxon>
        <taxon>Betaproteobacteria</taxon>
        <taxon>Burkholderiales</taxon>
        <taxon>Sphaerotilaceae</taxon>
        <taxon>Ideonella</taxon>
    </lineage>
</organism>
<keyword evidence="1" id="KW-1133">Transmembrane helix</keyword>
<dbReference type="Proteomes" id="UP000430120">
    <property type="component" value="Unassembled WGS sequence"/>
</dbReference>
<dbReference type="AlphaFoldDB" id="A0A643FC05"/>
<keyword evidence="1" id="KW-0812">Transmembrane</keyword>
<dbReference type="EMBL" id="VZPB01000024">
    <property type="protein sequence ID" value="KAB0581557.1"/>
    <property type="molecule type" value="Genomic_DNA"/>
</dbReference>
<keyword evidence="2" id="KW-0732">Signal</keyword>
<dbReference type="InterPro" id="IPR016924">
    <property type="entry name" value="UCP029543"/>
</dbReference>
<feature type="transmembrane region" description="Helical" evidence="1">
    <location>
        <begin position="110"/>
        <end position="130"/>
    </location>
</feature>
<evidence type="ECO:0000256" key="1">
    <source>
        <dbReference type="SAM" id="Phobius"/>
    </source>
</evidence>
<name>A0A643FC05_IDEDE</name>